<dbReference type="InterPro" id="IPR016187">
    <property type="entry name" value="CTDL_fold"/>
</dbReference>
<feature type="non-terminal residue" evidence="3">
    <location>
        <position position="164"/>
    </location>
</feature>
<dbReference type="SUPFAM" id="SSF56436">
    <property type="entry name" value="C-type lectin-like"/>
    <property type="match status" value="1"/>
</dbReference>
<feature type="chain" id="PRO_5018250832" description="C-type lectin domain-containing protein" evidence="1">
    <location>
        <begin position="19"/>
        <end position="164"/>
    </location>
</feature>
<dbReference type="EMBL" id="RCHS01000439">
    <property type="protein sequence ID" value="RMX58841.1"/>
    <property type="molecule type" value="Genomic_DNA"/>
</dbReference>
<keyword evidence="1" id="KW-0732">Signal</keyword>
<dbReference type="Gene3D" id="3.10.100.10">
    <property type="entry name" value="Mannose-Binding Protein A, subunit A"/>
    <property type="match status" value="1"/>
</dbReference>
<proteinExistence type="predicted"/>
<feature type="signal peptide" evidence="1">
    <location>
        <begin position="1"/>
        <end position="18"/>
    </location>
</feature>
<dbReference type="AlphaFoldDB" id="A0A3M6UYT3"/>
<keyword evidence="4" id="KW-1185">Reference proteome</keyword>
<comment type="caution">
    <text evidence="3">The sequence shown here is derived from an EMBL/GenBank/DDBJ whole genome shotgun (WGS) entry which is preliminary data.</text>
</comment>
<evidence type="ECO:0000256" key="1">
    <source>
        <dbReference type="SAM" id="SignalP"/>
    </source>
</evidence>
<dbReference type="PANTHER" id="PTHR22803">
    <property type="entry name" value="MANNOSE, PHOSPHOLIPASE, LECTIN RECEPTOR RELATED"/>
    <property type="match status" value="1"/>
</dbReference>
<dbReference type="InterPro" id="IPR016186">
    <property type="entry name" value="C-type_lectin-like/link_sf"/>
</dbReference>
<reference evidence="3 4" key="1">
    <citation type="journal article" date="2018" name="Sci. Rep.">
        <title>Comparative analysis of the Pocillopora damicornis genome highlights role of immune system in coral evolution.</title>
        <authorList>
            <person name="Cunning R."/>
            <person name="Bay R.A."/>
            <person name="Gillette P."/>
            <person name="Baker A.C."/>
            <person name="Traylor-Knowles N."/>
        </authorList>
    </citation>
    <scope>NUCLEOTIDE SEQUENCE [LARGE SCALE GENOMIC DNA]</scope>
    <source>
        <strain evidence="3">RSMAS</strain>
        <tissue evidence="3">Whole animal</tissue>
    </source>
</reference>
<accession>A0A3M6UYT3</accession>
<dbReference type="InterPro" id="IPR001304">
    <property type="entry name" value="C-type_lectin-like"/>
</dbReference>
<dbReference type="OrthoDB" id="5982343at2759"/>
<dbReference type="Pfam" id="PF00059">
    <property type="entry name" value="Lectin_C"/>
    <property type="match status" value="1"/>
</dbReference>
<evidence type="ECO:0000313" key="3">
    <source>
        <dbReference type="EMBL" id="RMX58841.1"/>
    </source>
</evidence>
<sequence>MNFLCYQLLVGGLLLITANEGQTTAPRKARQLDEFFDIPGSCPQGWIGHKGSCYLPYVNGKTWQEANGTCREMDSHLALSRSATENRFIAEQVARPEARVWIGLKRNRGEFFWSDGTKSEFTNWAKREPKDASVTGRDCVTLLSEDIFHSWENECSWGQNIFEY</sequence>
<protein>
    <recommendedName>
        <fullName evidence="2">C-type lectin domain-containing protein</fullName>
    </recommendedName>
</protein>
<dbReference type="InterPro" id="IPR050111">
    <property type="entry name" value="C-type_lectin/snaclec_domain"/>
</dbReference>
<name>A0A3M6UYT3_POCDA</name>
<feature type="domain" description="C-type lectin" evidence="2">
    <location>
        <begin position="49"/>
        <end position="154"/>
    </location>
</feature>
<dbReference type="SMART" id="SM00034">
    <property type="entry name" value="CLECT"/>
    <property type="match status" value="1"/>
</dbReference>
<dbReference type="PROSITE" id="PS50041">
    <property type="entry name" value="C_TYPE_LECTIN_2"/>
    <property type="match status" value="1"/>
</dbReference>
<organism evidence="3 4">
    <name type="scientific">Pocillopora damicornis</name>
    <name type="common">Cauliflower coral</name>
    <name type="synonym">Millepora damicornis</name>
    <dbReference type="NCBI Taxonomy" id="46731"/>
    <lineage>
        <taxon>Eukaryota</taxon>
        <taxon>Metazoa</taxon>
        <taxon>Cnidaria</taxon>
        <taxon>Anthozoa</taxon>
        <taxon>Hexacorallia</taxon>
        <taxon>Scleractinia</taxon>
        <taxon>Astrocoeniina</taxon>
        <taxon>Pocilloporidae</taxon>
        <taxon>Pocillopora</taxon>
    </lineage>
</organism>
<evidence type="ECO:0000313" key="4">
    <source>
        <dbReference type="Proteomes" id="UP000275408"/>
    </source>
</evidence>
<dbReference type="Proteomes" id="UP000275408">
    <property type="component" value="Unassembled WGS sequence"/>
</dbReference>
<gene>
    <name evidence="3" type="ORF">pdam_00014475</name>
</gene>
<evidence type="ECO:0000259" key="2">
    <source>
        <dbReference type="PROSITE" id="PS50041"/>
    </source>
</evidence>